<evidence type="ECO:0000256" key="3">
    <source>
        <dbReference type="ARBA" id="ARBA00004997"/>
    </source>
</evidence>
<dbReference type="InterPro" id="IPR036637">
    <property type="entry name" value="Phosphohistidine_dom_sf"/>
</dbReference>
<sequence>MKKTKIVATIGPASADEETLAALMGEGVDVCRLNFSHGDHASHKQTIDAIKRVREALELPVAIMLDTKGPEIRTGTFSGGGVTLSTGDAFSLYAEEREGDGEGVSITYPSLWKDVEIGQPILIDDGLIELRTVAVEEGVIRTEVVNGGEVSDHKGINVPGARVRLPALTDKDRADILFGIREGVDFIAASFIRKKEDLFVIREILERSGGEDIKIIAKIENRQGIENIDEIVNLADGIMVARGDMGVEIETEYVPIVQKRLIEKSIAEGIPVITATQMLDSMIRNPRPTRAEVNDVANAIIDGTSAVMLSGETASGKYPLAAVRTMAKICRVTEGSLDYDAILKKGEKFSYTTTNVVVHNAVEMAEKLSADAIVIATATGYSSRNLSKFRPRTRVIAVTEDPRVLRQMGLQWGVEGVLGDNRGEHIFDDTAKVAKNAGRIEDGDLIIIVAGIPQGVAGSTNVLKVHQVTTTLHKGMGLGGGVHTARARIVAGSQDYVRDFSDGDILVIQSYHKDLAPYLQRAGGLVSEEEGLTSPSAIAGLGLEKTTVIGAKGITGGLKPGSMITVNGDTGEIFLGNVKAR</sequence>
<evidence type="ECO:0000313" key="22">
    <source>
        <dbReference type="EMBL" id="VEJ36182.1"/>
    </source>
</evidence>
<dbReference type="InterPro" id="IPR008279">
    <property type="entry name" value="PEP-util_enz_mobile_dom"/>
</dbReference>
<keyword evidence="23" id="KW-1185">Reference proteome</keyword>
<evidence type="ECO:0000256" key="7">
    <source>
        <dbReference type="ARBA" id="ARBA00018587"/>
    </source>
</evidence>
<evidence type="ECO:0000256" key="14">
    <source>
        <dbReference type="ARBA" id="ARBA00022958"/>
    </source>
</evidence>
<comment type="cofactor">
    <cofactor evidence="1">
        <name>Mg(2+)</name>
        <dbReference type="ChEBI" id="CHEBI:18420"/>
    </cofactor>
</comment>
<evidence type="ECO:0000256" key="1">
    <source>
        <dbReference type="ARBA" id="ARBA00001946"/>
    </source>
</evidence>
<evidence type="ECO:0000256" key="2">
    <source>
        <dbReference type="ARBA" id="ARBA00001958"/>
    </source>
</evidence>
<evidence type="ECO:0000256" key="11">
    <source>
        <dbReference type="ARBA" id="ARBA00022777"/>
    </source>
</evidence>
<name>A0A3S4YQB2_9FIRM</name>
<feature type="domain" description="Pyruvate kinase barrel" evidence="19">
    <location>
        <begin position="1"/>
        <end position="323"/>
    </location>
</feature>
<dbReference type="Gene3D" id="2.40.33.10">
    <property type="entry name" value="PK beta-barrel domain-like"/>
    <property type="match status" value="1"/>
</dbReference>
<evidence type="ECO:0000313" key="23">
    <source>
        <dbReference type="Proteomes" id="UP000269544"/>
    </source>
</evidence>
<evidence type="ECO:0000256" key="12">
    <source>
        <dbReference type="ARBA" id="ARBA00022840"/>
    </source>
</evidence>
<dbReference type="InterPro" id="IPR015813">
    <property type="entry name" value="Pyrv/PenolPyrv_kinase-like_dom"/>
</dbReference>
<dbReference type="Gene3D" id="3.40.1380.20">
    <property type="entry name" value="Pyruvate kinase, C-terminal domain"/>
    <property type="match status" value="1"/>
</dbReference>
<reference evidence="22 23" key="1">
    <citation type="submission" date="2018-12" db="EMBL/GenBank/DDBJ databases">
        <authorList>
            <consortium name="Pathogen Informatics"/>
        </authorList>
    </citation>
    <scope>NUCLEOTIDE SEQUENCE [LARGE SCALE GENOMIC DNA]</scope>
    <source>
        <strain evidence="22 23">NCTC13079</strain>
    </source>
</reference>
<comment type="pathway">
    <text evidence="3 18">Carbohydrate degradation; glycolysis; pyruvate from D-glyceraldehyde 3-phosphate: step 5/5.</text>
</comment>
<dbReference type="InterPro" id="IPR015806">
    <property type="entry name" value="Pyrv_Knase_insert_dom_sf"/>
</dbReference>
<accession>A0A3S4YQB2</accession>
<dbReference type="GO" id="GO:0000287">
    <property type="term" value="F:magnesium ion binding"/>
    <property type="evidence" value="ECO:0007669"/>
    <property type="project" value="UniProtKB-UniRule"/>
</dbReference>
<evidence type="ECO:0000256" key="6">
    <source>
        <dbReference type="ARBA" id="ARBA00012142"/>
    </source>
</evidence>
<dbReference type="GO" id="GO:0016301">
    <property type="term" value="F:kinase activity"/>
    <property type="evidence" value="ECO:0007669"/>
    <property type="project" value="UniProtKB-KW"/>
</dbReference>
<dbReference type="InterPro" id="IPR015793">
    <property type="entry name" value="Pyrv_Knase_brl"/>
</dbReference>
<keyword evidence="9" id="KW-0479">Metal-binding</keyword>
<dbReference type="InterPro" id="IPR018209">
    <property type="entry name" value="Pyrv_Knase_AS"/>
</dbReference>
<keyword evidence="11 18" id="KW-0418">Kinase</keyword>
<dbReference type="SUPFAM" id="SSF52009">
    <property type="entry name" value="Phosphohistidine domain"/>
    <property type="match status" value="1"/>
</dbReference>
<evidence type="ECO:0000256" key="15">
    <source>
        <dbReference type="ARBA" id="ARBA00023152"/>
    </source>
</evidence>
<evidence type="ECO:0000256" key="9">
    <source>
        <dbReference type="ARBA" id="ARBA00022723"/>
    </source>
</evidence>
<feature type="domain" description="PEP-utilising enzyme mobile" evidence="20">
    <location>
        <begin position="501"/>
        <end position="571"/>
    </location>
</feature>
<dbReference type="Pfam" id="PF00224">
    <property type="entry name" value="PK"/>
    <property type="match status" value="1"/>
</dbReference>
<dbReference type="Gene3D" id="3.20.20.60">
    <property type="entry name" value="Phosphoenolpyruvate-binding domains"/>
    <property type="match status" value="1"/>
</dbReference>
<dbReference type="PROSITE" id="PS00110">
    <property type="entry name" value="PYRUVATE_KINASE"/>
    <property type="match status" value="1"/>
</dbReference>
<evidence type="ECO:0000256" key="4">
    <source>
        <dbReference type="ARBA" id="ARBA00006237"/>
    </source>
</evidence>
<dbReference type="InterPro" id="IPR040442">
    <property type="entry name" value="Pyrv_kinase-like_dom_sf"/>
</dbReference>
<dbReference type="NCBIfam" id="NF004491">
    <property type="entry name" value="PRK05826.1"/>
    <property type="match status" value="1"/>
</dbReference>
<dbReference type="GO" id="GO:0005524">
    <property type="term" value="F:ATP binding"/>
    <property type="evidence" value="ECO:0007669"/>
    <property type="project" value="UniProtKB-KW"/>
</dbReference>
<dbReference type="SUPFAM" id="SSF50800">
    <property type="entry name" value="PK beta-barrel domain-like"/>
    <property type="match status" value="1"/>
</dbReference>
<dbReference type="Pfam" id="PF00391">
    <property type="entry name" value="PEP-utilizers"/>
    <property type="match status" value="1"/>
</dbReference>
<evidence type="ECO:0000256" key="8">
    <source>
        <dbReference type="ARBA" id="ARBA00022679"/>
    </source>
</evidence>
<keyword evidence="14" id="KW-0630">Potassium</keyword>
<dbReference type="InterPro" id="IPR015795">
    <property type="entry name" value="Pyrv_Knase_C"/>
</dbReference>
<keyword evidence="8 18" id="KW-0808">Transferase</keyword>
<comment type="similarity">
    <text evidence="4">In the C-terminal section; belongs to the PEP-utilizing enzyme family.</text>
</comment>
<dbReference type="RefSeq" id="WP_126466087.1">
    <property type="nucleotide sequence ID" value="NZ_LR134523.1"/>
</dbReference>
<evidence type="ECO:0000256" key="16">
    <source>
        <dbReference type="ARBA" id="ARBA00023317"/>
    </source>
</evidence>
<evidence type="ECO:0000256" key="5">
    <source>
        <dbReference type="ARBA" id="ARBA00008663"/>
    </source>
</evidence>
<evidence type="ECO:0000256" key="17">
    <source>
        <dbReference type="NCBIfam" id="TIGR01064"/>
    </source>
</evidence>
<dbReference type="KEGG" id="piv:NCTC13079_01385"/>
<dbReference type="PRINTS" id="PR01050">
    <property type="entry name" value="PYRUVTKNASE"/>
</dbReference>
<dbReference type="GO" id="GO:0004743">
    <property type="term" value="F:pyruvate kinase activity"/>
    <property type="evidence" value="ECO:0007669"/>
    <property type="project" value="UniProtKB-UniRule"/>
</dbReference>
<keyword evidence="16 22" id="KW-0670">Pyruvate</keyword>
<dbReference type="FunFam" id="2.40.33.10:FF:000001">
    <property type="entry name" value="Pyruvate kinase"/>
    <property type="match status" value="1"/>
</dbReference>
<evidence type="ECO:0000256" key="10">
    <source>
        <dbReference type="ARBA" id="ARBA00022741"/>
    </source>
</evidence>
<dbReference type="InterPro" id="IPR001697">
    <property type="entry name" value="Pyr_Knase"/>
</dbReference>
<protein>
    <recommendedName>
        <fullName evidence="7 17">Pyruvate kinase</fullName>
        <ecNumber evidence="6 17">2.7.1.40</ecNumber>
    </recommendedName>
</protein>
<proteinExistence type="inferred from homology"/>
<dbReference type="EC" id="2.7.1.40" evidence="6 17"/>
<evidence type="ECO:0000259" key="20">
    <source>
        <dbReference type="Pfam" id="PF00391"/>
    </source>
</evidence>
<dbReference type="OrthoDB" id="9812123at2"/>
<dbReference type="Pfam" id="PF02887">
    <property type="entry name" value="PK_C"/>
    <property type="match status" value="1"/>
</dbReference>
<dbReference type="PANTHER" id="PTHR11817">
    <property type="entry name" value="PYRUVATE KINASE"/>
    <property type="match status" value="1"/>
</dbReference>
<evidence type="ECO:0000256" key="13">
    <source>
        <dbReference type="ARBA" id="ARBA00022842"/>
    </source>
</evidence>
<dbReference type="InterPro" id="IPR011037">
    <property type="entry name" value="Pyrv_Knase-like_insert_dom_sf"/>
</dbReference>
<dbReference type="Proteomes" id="UP000269544">
    <property type="component" value="Chromosome"/>
</dbReference>
<comment type="catalytic activity">
    <reaction evidence="18">
        <text>pyruvate + ATP = phosphoenolpyruvate + ADP + H(+)</text>
        <dbReference type="Rhea" id="RHEA:18157"/>
        <dbReference type="ChEBI" id="CHEBI:15361"/>
        <dbReference type="ChEBI" id="CHEBI:15378"/>
        <dbReference type="ChEBI" id="CHEBI:30616"/>
        <dbReference type="ChEBI" id="CHEBI:58702"/>
        <dbReference type="ChEBI" id="CHEBI:456216"/>
        <dbReference type="EC" id="2.7.1.40"/>
    </reaction>
</comment>
<dbReference type="SUPFAM" id="SSF52935">
    <property type="entry name" value="PK C-terminal domain-like"/>
    <property type="match status" value="1"/>
</dbReference>
<comment type="cofactor">
    <cofactor evidence="2">
        <name>K(+)</name>
        <dbReference type="ChEBI" id="CHEBI:29103"/>
    </cofactor>
</comment>
<evidence type="ECO:0000259" key="21">
    <source>
        <dbReference type="Pfam" id="PF02887"/>
    </source>
</evidence>
<gene>
    <name evidence="22" type="primary">pyk_2</name>
    <name evidence="22" type="ORF">NCTC13079_01385</name>
</gene>
<comment type="similarity">
    <text evidence="5 18">Belongs to the pyruvate kinase family.</text>
</comment>
<dbReference type="AlphaFoldDB" id="A0A3S4YQB2"/>
<keyword evidence="13 18" id="KW-0460">Magnesium</keyword>
<dbReference type="GO" id="GO:0030955">
    <property type="term" value="F:potassium ion binding"/>
    <property type="evidence" value="ECO:0007669"/>
    <property type="project" value="UniProtKB-UniRule"/>
</dbReference>
<dbReference type="UniPathway" id="UPA00109">
    <property type="reaction ID" value="UER00188"/>
</dbReference>
<dbReference type="EMBL" id="LR134523">
    <property type="protein sequence ID" value="VEJ36182.1"/>
    <property type="molecule type" value="Genomic_DNA"/>
</dbReference>
<dbReference type="SUPFAM" id="SSF51621">
    <property type="entry name" value="Phosphoenolpyruvate/pyruvate domain"/>
    <property type="match status" value="1"/>
</dbReference>
<dbReference type="InterPro" id="IPR036918">
    <property type="entry name" value="Pyrv_Knase_C_sf"/>
</dbReference>
<keyword evidence="15 18" id="KW-0324">Glycolysis</keyword>
<feature type="domain" description="Pyruvate kinase C-terminal" evidence="21">
    <location>
        <begin position="357"/>
        <end position="466"/>
    </location>
</feature>
<evidence type="ECO:0000256" key="18">
    <source>
        <dbReference type="RuleBase" id="RU000504"/>
    </source>
</evidence>
<dbReference type="NCBIfam" id="NF004978">
    <property type="entry name" value="PRK06354.1"/>
    <property type="match status" value="1"/>
</dbReference>
<organism evidence="22 23">
    <name type="scientific">Aedoeadaptatus ivorii</name>
    <dbReference type="NCBI Taxonomy" id="54006"/>
    <lineage>
        <taxon>Bacteria</taxon>
        <taxon>Bacillati</taxon>
        <taxon>Bacillota</taxon>
        <taxon>Tissierellia</taxon>
        <taxon>Tissierellales</taxon>
        <taxon>Peptoniphilaceae</taxon>
        <taxon>Aedoeadaptatus</taxon>
    </lineage>
</organism>
<keyword evidence="12" id="KW-0067">ATP-binding</keyword>
<dbReference type="FunFam" id="3.20.20.60:FF:000025">
    <property type="entry name" value="Pyruvate kinase"/>
    <property type="match status" value="1"/>
</dbReference>
<evidence type="ECO:0000259" key="19">
    <source>
        <dbReference type="Pfam" id="PF00224"/>
    </source>
</evidence>
<dbReference type="Gene3D" id="3.50.30.10">
    <property type="entry name" value="Phosphohistidine domain"/>
    <property type="match status" value="1"/>
</dbReference>
<dbReference type="NCBIfam" id="TIGR01064">
    <property type="entry name" value="pyruv_kin"/>
    <property type="match status" value="1"/>
</dbReference>
<keyword evidence="10" id="KW-0547">Nucleotide-binding</keyword>